<dbReference type="FunFam" id="1.10.10.60:FF:000002">
    <property type="entry name" value="Myb family transcription factor"/>
    <property type="match status" value="1"/>
</dbReference>
<evidence type="ECO:0000256" key="1">
    <source>
        <dbReference type="ARBA" id="ARBA00004123"/>
    </source>
</evidence>
<keyword evidence="2" id="KW-0805">Transcription regulation</keyword>
<dbReference type="GO" id="GO:0010597">
    <property type="term" value="P:green leaf volatile biosynthetic process"/>
    <property type="evidence" value="ECO:0007669"/>
    <property type="project" value="UniProtKB-ARBA"/>
</dbReference>
<feature type="region of interest" description="Disordered" evidence="5">
    <location>
        <begin position="330"/>
        <end position="360"/>
    </location>
</feature>
<gene>
    <name evidence="7" type="ORF">CEPIT_LOCUS23729</name>
</gene>
<evidence type="ECO:0000256" key="4">
    <source>
        <dbReference type="ARBA" id="ARBA00023242"/>
    </source>
</evidence>
<dbReference type="InterPro" id="IPR017930">
    <property type="entry name" value="Myb_dom"/>
</dbReference>
<name>A0AAV0ECM6_9ASTE</name>
<feature type="compositionally biased region" description="Low complexity" evidence="5">
    <location>
        <begin position="10"/>
        <end position="20"/>
    </location>
</feature>
<dbReference type="InterPro" id="IPR001005">
    <property type="entry name" value="SANT/Myb"/>
</dbReference>
<comment type="caution">
    <text evidence="7">The sequence shown here is derived from an EMBL/GenBank/DDBJ whole genome shotgun (WGS) entry which is preliminary data.</text>
</comment>
<dbReference type="PANTHER" id="PTHR31314:SF164">
    <property type="entry name" value="HTH MYB-TYPE DOMAIN-CONTAINING PROTEIN"/>
    <property type="match status" value="1"/>
</dbReference>
<organism evidence="7 8">
    <name type="scientific">Cuscuta epithymum</name>
    <dbReference type="NCBI Taxonomy" id="186058"/>
    <lineage>
        <taxon>Eukaryota</taxon>
        <taxon>Viridiplantae</taxon>
        <taxon>Streptophyta</taxon>
        <taxon>Embryophyta</taxon>
        <taxon>Tracheophyta</taxon>
        <taxon>Spermatophyta</taxon>
        <taxon>Magnoliopsida</taxon>
        <taxon>eudicotyledons</taxon>
        <taxon>Gunneridae</taxon>
        <taxon>Pentapetalae</taxon>
        <taxon>asterids</taxon>
        <taxon>lamiids</taxon>
        <taxon>Solanales</taxon>
        <taxon>Convolvulaceae</taxon>
        <taxon>Cuscuteae</taxon>
        <taxon>Cuscuta</taxon>
        <taxon>Cuscuta subgen. Cuscuta</taxon>
    </lineage>
</organism>
<evidence type="ECO:0000256" key="2">
    <source>
        <dbReference type="ARBA" id="ARBA00023015"/>
    </source>
</evidence>
<evidence type="ECO:0000256" key="5">
    <source>
        <dbReference type="SAM" id="MobiDB-lite"/>
    </source>
</evidence>
<keyword evidence="3" id="KW-0804">Transcription</keyword>
<dbReference type="InterPro" id="IPR009057">
    <property type="entry name" value="Homeodomain-like_sf"/>
</dbReference>
<dbReference type="Gene3D" id="1.10.10.60">
    <property type="entry name" value="Homeodomain-like"/>
    <property type="match status" value="1"/>
</dbReference>
<evidence type="ECO:0000256" key="3">
    <source>
        <dbReference type="ARBA" id="ARBA00023163"/>
    </source>
</evidence>
<dbReference type="Proteomes" id="UP001152523">
    <property type="component" value="Unassembled WGS sequence"/>
</dbReference>
<dbReference type="PANTHER" id="PTHR31314">
    <property type="entry name" value="MYB FAMILY TRANSCRIPTION FACTOR PHL7-LIKE"/>
    <property type="match status" value="1"/>
</dbReference>
<dbReference type="NCBIfam" id="TIGR01557">
    <property type="entry name" value="myb_SHAQKYF"/>
    <property type="match status" value="1"/>
</dbReference>
<protein>
    <recommendedName>
        <fullName evidence="6">HTH myb-type domain-containing protein</fullName>
    </recommendedName>
</protein>
<feature type="compositionally biased region" description="Basic and acidic residues" evidence="5">
    <location>
        <begin position="343"/>
        <end position="354"/>
    </location>
</feature>
<dbReference type="SUPFAM" id="SSF46689">
    <property type="entry name" value="Homeodomain-like"/>
    <property type="match status" value="1"/>
</dbReference>
<dbReference type="GO" id="GO:0000976">
    <property type="term" value="F:transcription cis-regulatory region binding"/>
    <property type="evidence" value="ECO:0007669"/>
    <property type="project" value="UniProtKB-ARBA"/>
</dbReference>
<dbReference type="AlphaFoldDB" id="A0AAV0ECM6"/>
<reference evidence="7" key="1">
    <citation type="submission" date="2022-07" db="EMBL/GenBank/DDBJ databases">
        <authorList>
            <person name="Macas J."/>
            <person name="Novak P."/>
            <person name="Neumann P."/>
        </authorList>
    </citation>
    <scope>NUCLEOTIDE SEQUENCE</scope>
</reference>
<feature type="compositionally biased region" description="Low complexity" evidence="5">
    <location>
        <begin position="42"/>
        <end position="69"/>
    </location>
</feature>
<dbReference type="InterPro" id="IPR046955">
    <property type="entry name" value="PHR1-like"/>
</dbReference>
<dbReference type="GO" id="GO:0003700">
    <property type="term" value="F:DNA-binding transcription factor activity"/>
    <property type="evidence" value="ECO:0007669"/>
    <property type="project" value="InterPro"/>
</dbReference>
<dbReference type="EMBL" id="CAMAPF010000921">
    <property type="protein sequence ID" value="CAH9121479.1"/>
    <property type="molecule type" value="Genomic_DNA"/>
</dbReference>
<keyword evidence="8" id="KW-1185">Reference proteome</keyword>
<comment type="subcellular location">
    <subcellularLocation>
        <location evidence="1">Nucleus</location>
    </subcellularLocation>
</comment>
<keyword evidence="4" id="KW-0539">Nucleus</keyword>
<evidence type="ECO:0000259" key="6">
    <source>
        <dbReference type="PROSITE" id="PS51294"/>
    </source>
</evidence>
<feature type="domain" description="HTH myb-type" evidence="6">
    <location>
        <begin position="75"/>
        <end position="135"/>
    </location>
</feature>
<evidence type="ECO:0000313" key="8">
    <source>
        <dbReference type="Proteomes" id="UP001152523"/>
    </source>
</evidence>
<evidence type="ECO:0000313" key="7">
    <source>
        <dbReference type="EMBL" id="CAH9121479.1"/>
    </source>
</evidence>
<accession>A0AAV0ECM6</accession>
<dbReference type="GO" id="GO:0005634">
    <property type="term" value="C:nucleus"/>
    <property type="evidence" value="ECO:0007669"/>
    <property type="project" value="UniProtKB-SubCell"/>
</dbReference>
<dbReference type="Pfam" id="PF00249">
    <property type="entry name" value="Myb_DNA-binding"/>
    <property type="match status" value="1"/>
</dbReference>
<dbReference type="InterPro" id="IPR006447">
    <property type="entry name" value="Myb_dom_plants"/>
</dbReference>
<feature type="region of interest" description="Disordered" evidence="5">
    <location>
        <begin position="1"/>
        <end position="77"/>
    </location>
</feature>
<dbReference type="PROSITE" id="PS51294">
    <property type="entry name" value="HTH_MYB"/>
    <property type="match status" value="1"/>
</dbReference>
<sequence length="360" mass="39887">MMMNPEKGPTEMTETQQTFRTQEEEEAEEEGLGSGQTKREVNVNGSSSSNSTVEENNNGGKSKGNNSGSVRQYVRSKTPRLRWTPDLHLCFVHAVQRLGGQERATPKLVLQLMNIKGLSIAHVKSHLQMYRSKKVDDPYQVTPNAGRLLLENGDPHIFNFSQLQRLQGFNQIPNTGLRFEDNSWSRQPSSSLYNNPYLNGSTSNNIMINHGFGANFLNGRRLSDFPMMSPRPQGPQCSHPLTPGHNVKVMPPPPPPRFPAHRFPTAPNKVRVPAEAAGASSSDPVKRNFPESDVNLDLNLCLKSKDVNDHGKRKKVDHFEGSTMLSLSLFSSSSPTASEADPNTDKTTRVKEATSLDLTL</sequence>
<proteinExistence type="predicted"/>